<evidence type="ECO:0000313" key="3">
    <source>
        <dbReference type="EMBL" id="SJL84341.1"/>
    </source>
</evidence>
<reference evidence="3 4" key="1">
    <citation type="submission" date="2017-02" db="EMBL/GenBank/DDBJ databases">
        <authorList>
            <person name="Peterson S.W."/>
        </authorList>
    </citation>
    <scope>NUCLEOTIDE SEQUENCE [LARGE SCALE GENOMIC DNA]</scope>
    <source>
        <strain evidence="3 4">CECT 9027</strain>
    </source>
</reference>
<dbReference type="Pfam" id="PF04519">
    <property type="entry name" value="Bactofilin"/>
    <property type="match status" value="1"/>
</dbReference>
<name>A0A1R4B643_9VIBR</name>
<organism evidence="3 4">
    <name type="scientific">Vibrio palustris</name>
    <dbReference type="NCBI Taxonomy" id="1918946"/>
    <lineage>
        <taxon>Bacteria</taxon>
        <taxon>Pseudomonadati</taxon>
        <taxon>Pseudomonadota</taxon>
        <taxon>Gammaproteobacteria</taxon>
        <taxon>Vibrionales</taxon>
        <taxon>Vibrionaceae</taxon>
        <taxon>Vibrio</taxon>
    </lineage>
</organism>
<dbReference type="InterPro" id="IPR007607">
    <property type="entry name" value="BacA/B"/>
</dbReference>
<accession>A0A1R4B643</accession>
<dbReference type="PANTHER" id="PTHR35024">
    <property type="entry name" value="HYPOTHETICAL CYTOSOLIC PROTEIN"/>
    <property type="match status" value="1"/>
</dbReference>
<dbReference type="RefSeq" id="WP_235861872.1">
    <property type="nucleotide sequence ID" value="NZ_AP024888.1"/>
</dbReference>
<dbReference type="STRING" id="1918946.VPAL9027_02323"/>
<gene>
    <name evidence="3" type="ORF">VPAL9027_02323</name>
</gene>
<dbReference type="EMBL" id="FUFT01000005">
    <property type="protein sequence ID" value="SJL84341.1"/>
    <property type="molecule type" value="Genomic_DNA"/>
</dbReference>
<sequence length="110" mass="11836">MQVDGDIDGHTHVDKKLVISETGCVKGDVYAEHFIVNGEFDGTCYADKVEILAKGDVTGTIYSDDLSIEAGGRFNGSTAPAPEKQVVELSDIKETKTSAERQKVQQSSSK</sequence>
<evidence type="ECO:0000256" key="2">
    <source>
        <dbReference type="SAM" id="MobiDB-lite"/>
    </source>
</evidence>
<feature type="region of interest" description="Disordered" evidence="2">
    <location>
        <begin position="73"/>
        <end position="110"/>
    </location>
</feature>
<keyword evidence="4" id="KW-1185">Reference proteome</keyword>
<feature type="compositionally biased region" description="Basic and acidic residues" evidence="2">
    <location>
        <begin position="90"/>
        <end position="103"/>
    </location>
</feature>
<protein>
    <submittedName>
        <fullName evidence="3">Polymer-forming cytoskeletal</fullName>
    </submittedName>
</protein>
<dbReference type="AlphaFoldDB" id="A0A1R4B643"/>
<comment type="similarity">
    <text evidence="1">Belongs to the bactofilin family.</text>
</comment>
<proteinExistence type="inferred from homology"/>
<evidence type="ECO:0000256" key="1">
    <source>
        <dbReference type="ARBA" id="ARBA00044755"/>
    </source>
</evidence>
<dbReference type="Proteomes" id="UP000189475">
    <property type="component" value="Unassembled WGS sequence"/>
</dbReference>
<evidence type="ECO:0000313" key="4">
    <source>
        <dbReference type="Proteomes" id="UP000189475"/>
    </source>
</evidence>
<dbReference type="PANTHER" id="PTHR35024:SF4">
    <property type="entry name" value="POLYMER-FORMING CYTOSKELETAL PROTEIN"/>
    <property type="match status" value="1"/>
</dbReference>